<dbReference type="InterPro" id="IPR010231">
    <property type="entry name" value="SUF_FeS_clus_asmbl_SufB"/>
</dbReference>
<dbReference type="Pfam" id="PF01458">
    <property type="entry name" value="SUFBD_core"/>
    <property type="match status" value="1"/>
</dbReference>
<dbReference type="AlphaFoldDB" id="A0A1H9ETY0"/>
<name>A0A1H9ETY0_9BACI</name>
<proteinExistence type="inferred from homology"/>
<dbReference type="EMBL" id="FOES01000010">
    <property type="protein sequence ID" value="SEQ29180.1"/>
    <property type="molecule type" value="Genomic_DNA"/>
</dbReference>
<organism evidence="4 5">
    <name type="scientific">Piscibacillus halophilus</name>
    <dbReference type="NCBI Taxonomy" id="571933"/>
    <lineage>
        <taxon>Bacteria</taxon>
        <taxon>Bacillati</taxon>
        <taxon>Bacillota</taxon>
        <taxon>Bacilli</taxon>
        <taxon>Bacillales</taxon>
        <taxon>Bacillaceae</taxon>
        <taxon>Piscibacillus</taxon>
    </lineage>
</organism>
<dbReference type="PANTHER" id="PTHR30508">
    <property type="entry name" value="FES CLUSTER ASSEMBLY PROTEIN SUF"/>
    <property type="match status" value="1"/>
</dbReference>
<dbReference type="Proteomes" id="UP000199427">
    <property type="component" value="Unassembled WGS sequence"/>
</dbReference>
<dbReference type="InterPro" id="IPR055346">
    <property type="entry name" value="Fe-S_cluster_assembly_SufBD"/>
</dbReference>
<protein>
    <submittedName>
        <fullName evidence="4">Iron-regulated ABC transporter membrane component SufB</fullName>
    </submittedName>
</protein>
<dbReference type="InterPro" id="IPR037284">
    <property type="entry name" value="SUF_FeS_clus_asmbl_SufBD_sf"/>
</dbReference>
<comment type="similarity">
    <text evidence="1">Belongs to the iron-sulfur cluster assembly SufBD family.</text>
</comment>
<dbReference type="GO" id="GO:0016226">
    <property type="term" value="P:iron-sulfur cluster assembly"/>
    <property type="evidence" value="ECO:0007669"/>
    <property type="project" value="InterPro"/>
</dbReference>
<evidence type="ECO:0000259" key="2">
    <source>
        <dbReference type="Pfam" id="PF01458"/>
    </source>
</evidence>
<dbReference type="OrthoDB" id="9803529at2"/>
<evidence type="ECO:0000259" key="3">
    <source>
        <dbReference type="Pfam" id="PF19295"/>
    </source>
</evidence>
<dbReference type="RefSeq" id="WP_091773260.1">
    <property type="nucleotide sequence ID" value="NZ_CAESCL010000022.1"/>
</dbReference>
<gene>
    <name evidence="4" type="ORF">SAMN05216362_11047</name>
</gene>
<dbReference type="Pfam" id="PF19295">
    <property type="entry name" value="SufBD_N"/>
    <property type="match status" value="1"/>
</dbReference>
<reference evidence="4 5" key="1">
    <citation type="submission" date="2016-10" db="EMBL/GenBank/DDBJ databases">
        <authorList>
            <person name="de Groot N.N."/>
        </authorList>
    </citation>
    <scope>NUCLEOTIDE SEQUENCE [LARGE SCALE GENOMIC DNA]</scope>
    <source>
        <strain evidence="4 5">DSM 21633</strain>
    </source>
</reference>
<dbReference type="InterPro" id="IPR045595">
    <property type="entry name" value="SufBD_N"/>
</dbReference>
<evidence type="ECO:0000256" key="1">
    <source>
        <dbReference type="ARBA" id="ARBA00043967"/>
    </source>
</evidence>
<dbReference type="PANTHER" id="PTHR30508:SF1">
    <property type="entry name" value="UPF0051 PROTEIN ABCI8, CHLOROPLASTIC-RELATED"/>
    <property type="match status" value="1"/>
</dbReference>
<accession>A0A1H9ETY0</accession>
<feature type="domain" description="SUF system FeS cluster assembly SufBD N-terminal" evidence="3">
    <location>
        <begin position="47"/>
        <end position="199"/>
    </location>
</feature>
<dbReference type="NCBIfam" id="TIGR01980">
    <property type="entry name" value="sufB"/>
    <property type="match status" value="1"/>
</dbReference>
<dbReference type="SUPFAM" id="SSF101960">
    <property type="entry name" value="Stabilizer of iron transporter SufD"/>
    <property type="match status" value="1"/>
</dbReference>
<dbReference type="STRING" id="571933.SAMN05216362_11047"/>
<dbReference type="InterPro" id="IPR000825">
    <property type="entry name" value="SUF_FeS_clus_asmbl_SufBD_core"/>
</dbReference>
<sequence>MAKKAPEVGDYKYGFHDRDVSVFRTERGLTEKVVREISARKDEPEWMLEYRLKALEQFYSKPMPQWGGDLNELDFDEITYYVKPSERTQRSWDEVPDEIKQTFDRLGIPEAEQKYLAGVSAQYESEVVYHNMEKELEDMGVVFKDTDTALKENEDLFKEYFGKLIPASDNKFAALNTAVWSGGSFIYVPKNTKVETPLQAYFRINSENMGQFERTLIIVDEGSSVHYVEGCTAPVYSTNSLHSAVVEIFVKKDAYCRYTTIQNWANNVYNLVTKRASADANATMEWVDGNLGSKLTMKYPAVLLKGEGARGMTLSIALAGKGQHQDAGAKMHHLAPNTSSTIVSKSISKQGGKVTYRGIVHFGKNADGARSNIECDTLIMDNESTSDTIPYNEVLNENISLEHEAKVSKVSEEQLFYLMSRGISEEEATEMIVMGFIEPFTKELPMEYAVEMNRLIKFEMEGSIG</sequence>
<evidence type="ECO:0000313" key="4">
    <source>
        <dbReference type="EMBL" id="SEQ29180.1"/>
    </source>
</evidence>
<evidence type="ECO:0000313" key="5">
    <source>
        <dbReference type="Proteomes" id="UP000199427"/>
    </source>
</evidence>
<keyword evidence="5" id="KW-1185">Reference proteome</keyword>
<feature type="domain" description="SUF system FeS cluster assembly SufBD core" evidence="2">
    <location>
        <begin position="202"/>
        <end position="436"/>
    </location>
</feature>